<keyword evidence="2" id="KW-0732">Signal</keyword>
<feature type="chain" id="PRO_5042931286" evidence="2">
    <location>
        <begin position="28"/>
        <end position="129"/>
    </location>
</feature>
<reference evidence="3" key="2">
    <citation type="submission" date="2023-06" db="EMBL/GenBank/DDBJ databases">
        <authorList>
            <consortium name="Lawrence Berkeley National Laboratory"/>
            <person name="Mondo S.J."/>
            <person name="Hensen N."/>
            <person name="Bonometti L."/>
            <person name="Westerberg I."/>
            <person name="Brannstrom I.O."/>
            <person name="Guillou S."/>
            <person name="Cros-Aarteil S."/>
            <person name="Calhoun S."/>
            <person name="Haridas S."/>
            <person name="Kuo A."/>
            <person name="Pangilinan J."/>
            <person name="Riley R."/>
            <person name="Labutti K."/>
            <person name="Andreopoulos B."/>
            <person name="Lipzen A."/>
            <person name="Chen C."/>
            <person name="Yanf M."/>
            <person name="Daum C."/>
            <person name="Ng V."/>
            <person name="Clum A."/>
            <person name="Steindorff A."/>
            <person name="Ohm R."/>
            <person name="Martin F."/>
            <person name="Silar P."/>
            <person name="Natvig D."/>
            <person name="Lalanne C."/>
            <person name="Gautier V."/>
            <person name="Ament-Velasquez S.L."/>
            <person name="Kruys A."/>
            <person name="Hutchinson M.I."/>
            <person name="Powell A.J."/>
            <person name="Barry K."/>
            <person name="Miller A.N."/>
            <person name="Grigoriev I.V."/>
            <person name="Debuchy R."/>
            <person name="Gladieux P."/>
            <person name="Thoren M.H."/>
            <person name="Johannesson H."/>
        </authorList>
    </citation>
    <scope>NUCLEOTIDE SEQUENCE</scope>
    <source>
        <strain evidence="3">CBS 626.80</strain>
    </source>
</reference>
<keyword evidence="4" id="KW-1185">Reference proteome</keyword>
<keyword evidence="1" id="KW-0472">Membrane</keyword>
<keyword evidence="1" id="KW-1133">Transmembrane helix</keyword>
<gene>
    <name evidence="3" type="ORF">QBC32DRAFT_381440</name>
</gene>
<feature type="transmembrane region" description="Helical" evidence="1">
    <location>
        <begin position="96"/>
        <end position="120"/>
    </location>
</feature>
<organism evidence="3 4">
    <name type="scientific">Pseudoneurospora amorphoporcata</name>
    <dbReference type="NCBI Taxonomy" id="241081"/>
    <lineage>
        <taxon>Eukaryota</taxon>
        <taxon>Fungi</taxon>
        <taxon>Dikarya</taxon>
        <taxon>Ascomycota</taxon>
        <taxon>Pezizomycotina</taxon>
        <taxon>Sordariomycetes</taxon>
        <taxon>Sordariomycetidae</taxon>
        <taxon>Sordariales</taxon>
        <taxon>Sordariaceae</taxon>
        <taxon>Pseudoneurospora</taxon>
    </lineage>
</organism>
<evidence type="ECO:0000256" key="1">
    <source>
        <dbReference type="SAM" id="Phobius"/>
    </source>
</evidence>
<sequence length="129" mass="13939">KISPLSSSLFPLFVFALSCFLTTPLFCSQFSDVSQTPYTHTHTHTTVAMDARQTAKLTLPGFFEIWLRCLTIILADLGWIGMVVAYVALGSVAQAILTLLGPALVDLFDFLVSTLAVLVAENEVDSKGA</sequence>
<feature type="signal peptide" evidence="2">
    <location>
        <begin position="1"/>
        <end position="27"/>
    </location>
</feature>
<dbReference type="EMBL" id="MU859265">
    <property type="protein sequence ID" value="KAK3948416.1"/>
    <property type="molecule type" value="Genomic_DNA"/>
</dbReference>
<accession>A0AAN6NP22</accession>
<comment type="caution">
    <text evidence="3">The sequence shown here is derived from an EMBL/GenBank/DDBJ whole genome shotgun (WGS) entry which is preliminary data.</text>
</comment>
<protein>
    <submittedName>
        <fullName evidence="3">Uncharacterized protein</fullName>
    </submittedName>
</protein>
<keyword evidence="1" id="KW-0812">Transmembrane</keyword>
<evidence type="ECO:0000313" key="4">
    <source>
        <dbReference type="Proteomes" id="UP001303222"/>
    </source>
</evidence>
<dbReference type="Proteomes" id="UP001303222">
    <property type="component" value="Unassembled WGS sequence"/>
</dbReference>
<evidence type="ECO:0000313" key="3">
    <source>
        <dbReference type="EMBL" id="KAK3948416.1"/>
    </source>
</evidence>
<dbReference type="AlphaFoldDB" id="A0AAN6NP22"/>
<reference evidence="3" key="1">
    <citation type="journal article" date="2023" name="Mol. Phylogenet. Evol.">
        <title>Genome-scale phylogeny and comparative genomics of the fungal order Sordariales.</title>
        <authorList>
            <person name="Hensen N."/>
            <person name="Bonometti L."/>
            <person name="Westerberg I."/>
            <person name="Brannstrom I.O."/>
            <person name="Guillou S."/>
            <person name="Cros-Aarteil S."/>
            <person name="Calhoun S."/>
            <person name="Haridas S."/>
            <person name="Kuo A."/>
            <person name="Mondo S."/>
            <person name="Pangilinan J."/>
            <person name="Riley R."/>
            <person name="LaButti K."/>
            <person name="Andreopoulos B."/>
            <person name="Lipzen A."/>
            <person name="Chen C."/>
            <person name="Yan M."/>
            <person name="Daum C."/>
            <person name="Ng V."/>
            <person name="Clum A."/>
            <person name="Steindorff A."/>
            <person name="Ohm R.A."/>
            <person name="Martin F."/>
            <person name="Silar P."/>
            <person name="Natvig D.O."/>
            <person name="Lalanne C."/>
            <person name="Gautier V."/>
            <person name="Ament-Velasquez S.L."/>
            <person name="Kruys A."/>
            <person name="Hutchinson M.I."/>
            <person name="Powell A.J."/>
            <person name="Barry K."/>
            <person name="Miller A.N."/>
            <person name="Grigoriev I.V."/>
            <person name="Debuchy R."/>
            <person name="Gladieux P."/>
            <person name="Hiltunen Thoren M."/>
            <person name="Johannesson H."/>
        </authorList>
    </citation>
    <scope>NUCLEOTIDE SEQUENCE</scope>
    <source>
        <strain evidence="3">CBS 626.80</strain>
    </source>
</reference>
<feature type="transmembrane region" description="Helical" evidence="1">
    <location>
        <begin position="65"/>
        <end position="89"/>
    </location>
</feature>
<feature type="non-terminal residue" evidence="3">
    <location>
        <position position="1"/>
    </location>
</feature>
<evidence type="ECO:0000256" key="2">
    <source>
        <dbReference type="SAM" id="SignalP"/>
    </source>
</evidence>
<name>A0AAN6NP22_9PEZI</name>
<proteinExistence type="predicted"/>